<feature type="compositionally biased region" description="Basic and acidic residues" evidence="2">
    <location>
        <begin position="303"/>
        <end position="317"/>
    </location>
</feature>
<dbReference type="InterPro" id="IPR002110">
    <property type="entry name" value="Ankyrin_rpt"/>
</dbReference>
<feature type="compositionally biased region" description="Polar residues" evidence="2">
    <location>
        <begin position="456"/>
        <end position="471"/>
    </location>
</feature>
<accession>A0AAV2IIK3</accession>
<evidence type="ECO:0000313" key="5">
    <source>
        <dbReference type="Proteomes" id="UP001497497"/>
    </source>
</evidence>
<protein>
    <recommendedName>
        <fullName evidence="3">Chromo domain-containing protein</fullName>
    </recommendedName>
</protein>
<feature type="compositionally biased region" description="Low complexity" evidence="2">
    <location>
        <begin position="604"/>
        <end position="613"/>
    </location>
</feature>
<feature type="non-terminal residue" evidence="4">
    <location>
        <position position="1"/>
    </location>
</feature>
<name>A0AAV2IIK3_LYMST</name>
<dbReference type="InterPro" id="IPR016197">
    <property type="entry name" value="Chromo-like_dom_sf"/>
</dbReference>
<feature type="compositionally biased region" description="Polar residues" evidence="2">
    <location>
        <begin position="762"/>
        <end position="789"/>
    </location>
</feature>
<dbReference type="Pfam" id="PF00385">
    <property type="entry name" value="Chromo"/>
    <property type="match status" value="1"/>
</dbReference>
<dbReference type="InterPro" id="IPR000953">
    <property type="entry name" value="Chromo/chromo_shadow_dom"/>
</dbReference>
<dbReference type="PROSITE" id="PS50297">
    <property type="entry name" value="ANK_REP_REGION"/>
    <property type="match status" value="2"/>
</dbReference>
<feature type="compositionally biased region" description="Polar residues" evidence="2">
    <location>
        <begin position="640"/>
        <end position="654"/>
    </location>
</feature>
<feature type="repeat" description="ANK" evidence="1">
    <location>
        <begin position="960"/>
        <end position="992"/>
    </location>
</feature>
<keyword evidence="1" id="KW-0040">ANK repeat</keyword>
<gene>
    <name evidence="4" type="ORF">GSLYS_00020290001</name>
</gene>
<feature type="compositionally biased region" description="Polar residues" evidence="2">
    <location>
        <begin position="551"/>
        <end position="561"/>
    </location>
</feature>
<feature type="compositionally biased region" description="Low complexity" evidence="2">
    <location>
        <begin position="254"/>
        <end position="280"/>
    </location>
</feature>
<proteinExistence type="predicted"/>
<feature type="compositionally biased region" description="Polar residues" evidence="2">
    <location>
        <begin position="620"/>
        <end position="632"/>
    </location>
</feature>
<dbReference type="SMART" id="SM00298">
    <property type="entry name" value="CHROMO"/>
    <property type="match status" value="1"/>
</dbReference>
<sequence>EEIEVLEGPEVEIVGSSESGEEEGEFDMDSNKSDSDTIGLEVTRNSKQEAPKVMCHPGTEPDNKYYEVEAIIAGPKKRREHLFKLCYKVRWKGYGPEADTWQPLADLANVQDMIEDFKKEKADEAREKRKQKPPKDTASKPSSRLVSSKAETPASATSSDMDDDGQQYDPEYGTVKDKFWKDLELGRVDHYSDLFSGDMYSKIKGCQRTAHAEAVANIHKHQQLHCKIAVTSPSPFPKLVTSKALTSPRRRRYASPSSPASVKSAPSSVNAKPQSLSLSGRGRKRSCDPFSAKGYKSKRTRRSKESKTRHASTEGKRSSVSSVTSETMGIVTTTNSVLTPPVLASDKTVMHFSTAGMNTSSYSPKIVLPKNYDTTRPDCASDDDDEMSDVFSNSEEGSGRMTVSSETMLTVTTETKLLNIDQQLLSDEVFNLKTGVNGGASGSDTMSETAFEAGGATSSGNMPGSSINLEQSPRRSTLDTQSEASGAVERNHDEECLWGGACNRSDCRANRRRNMKNGKDQRKEEQGHHDKEDPEEYPESPTGHSGETAHAENQSGDTCNSPEDKGGSRLDKSCLSPAKKEDAKSPHSRSPVVKHSTSAMAPTSSGSKVSISSRGLASRFQPTGSSSLNSSPLPVKKSTCPPSQTYSSDSSFEESLTLAGNSPLSREAVKNSFGRMDALAHRMHMDTLASSSGRTSTAATAAHEVNTTMTSYGGRKNVDIAERPGLFSDSNSAFHFARQDSGFSGGSSTPGDHHIQFPLASPSGSINLSSPGKENFGSATSDATVSLSSTRDRLHHMEVDLPDARHETTTAATVQSTHSQSRAFGEAQETWSRKRASDVPQPLEKIPSPNSRRDSDLDRRIGTLTCDELDDFVEQGDERLGSKDVGFVTNADLLQAVNLSKAEVVKRAVRQSGSTDRRLDFEQPDNTGLTLLMRAVQKGTVAIVEMLLEYGVNVNAQQTNGTTALMMAAEQNGVCLLALLLKHGANSSLFTVHSDQAETALMKAIKRQHREVVNLMLRVGVNIAAPTCTSISALELAIERRNPQIEGIVRSHYQRLEQAFRGRVLATLEETAELMDPLFPLQCFPLRESQEFVVKFNSNIHPVAQGEGFLLFIAHTKINDKGVRCRFHGGCPIRSVTLNGVVQSPLTKEVNFVTSCHPIIPGCNTLAIHKLEDYTSKVSQFMKYGRVRN</sequence>
<dbReference type="PROSITE" id="PS50013">
    <property type="entry name" value="CHROMO_2"/>
    <property type="match status" value="1"/>
</dbReference>
<evidence type="ECO:0000256" key="1">
    <source>
        <dbReference type="PROSITE-ProRule" id="PRU00023"/>
    </source>
</evidence>
<dbReference type="SUPFAM" id="SSF54160">
    <property type="entry name" value="Chromo domain-like"/>
    <property type="match status" value="1"/>
</dbReference>
<dbReference type="SUPFAM" id="SSF48403">
    <property type="entry name" value="Ankyrin repeat"/>
    <property type="match status" value="1"/>
</dbReference>
<dbReference type="InterPro" id="IPR036770">
    <property type="entry name" value="Ankyrin_rpt-contain_sf"/>
</dbReference>
<feature type="compositionally biased region" description="Acidic residues" evidence="2">
    <location>
        <begin position="19"/>
        <end position="28"/>
    </location>
</feature>
<feature type="compositionally biased region" description="Polar residues" evidence="2">
    <location>
        <begin position="139"/>
        <end position="159"/>
    </location>
</feature>
<feature type="region of interest" description="Disordered" evidence="2">
    <location>
        <begin position="237"/>
        <end position="327"/>
    </location>
</feature>
<keyword evidence="5" id="KW-1185">Reference proteome</keyword>
<feature type="compositionally biased region" description="Basic and acidic residues" evidence="2">
    <location>
        <begin position="562"/>
        <end position="585"/>
    </location>
</feature>
<feature type="region of interest" description="Disordered" evidence="2">
    <location>
        <begin position="438"/>
        <end position="491"/>
    </location>
</feature>
<feature type="region of interest" description="Disordered" evidence="2">
    <location>
        <begin position="513"/>
        <end position="654"/>
    </location>
</feature>
<dbReference type="Proteomes" id="UP001497497">
    <property type="component" value="Unassembled WGS sequence"/>
</dbReference>
<dbReference type="Pfam" id="PF12796">
    <property type="entry name" value="Ank_2"/>
    <property type="match status" value="1"/>
</dbReference>
<feature type="compositionally biased region" description="Polar residues" evidence="2">
    <location>
        <begin position="318"/>
        <end position="327"/>
    </location>
</feature>
<organism evidence="4 5">
    <name type="scientific">Lymnaea stagnalis</name>
    <name type="common">Great pond snail</name>
    <name type="synonym">Helix stagnalis</name>
    <dbReference type="NCBI Taxonomy" id="6523"/>
    <lineage>
        <taxon>Eukaryota</taxon>
        <taxon>Metazoa</taxon>
        <taxon>Spiralia</taxon>
        <taxon>Lophotrochozoa</taxon>
        <taxon>Mollusca</taxon>
        <taxon>Gastropoda</taxon>
        <taxon>Heterobranchia</taxon>
        <taxon>Euthyneura</taxon>
        <taxon>Panpulmonata</taxon>
        <taxon>Hygrophila</taxon>
        <taxon>Lymnaeoidea</taxon>
        <taxon>Lymnaeidae</taxon>
        <taxon>Lymnaea</taxon>
    </lineage>
</organism>
<dbReference type="PANTHER" id="PTHR24118">
    <property type="entry name" value="POTE ANKYRIN DOMAIN"/>
    <property type="match status" value="1"/>
</dbReference>
<dbReference type="Gene3D" id="1.25.40.20">
    <property type="entry name" value="Ankyrin repeat-containing domain"/>
    <property type="match status" value="2"/>
</dbReference>
<feature type="compositionally biased region" description="Basic and acidic residues" evidence="2">
    <location>
        <begin position="517"/>
        <end position="532"/>
    </location>
</feature>
<evidence type="ECO:0000259" key="3">
    <source>
        <dbReference type="PROSITE" id="PS50013"/>
    </source>
</evidence>
<feature type="region of interest" description="Disordered" evidence="2">
    <location>
        <begin position="14"/>
        <end position="37"/>
    </location>
</feature>
<feature type="region of interest" description="Disordered" evidence="2">
    <location>
        <begin position="741"/>
        <end position="790"/>
    </location>
</feature>
<comment type="caution">
    <text evidence="4">The sequence shown here is derived from an EMBL/GenBank/DDBJ whole genome shotgun (WGS) entry which is preliminary data.</text>
</comment>
<evidence type="ECO:0000256" key="2">
    <source>
        <dbReference type="SAM" id="MobiDB-lite"/>
    </source>
</evidence>
<dbReference type="EMBL" id="CAXITT010000879">
    <property type="protein sequence ID" value="CAL1546913.1"/>
    <property type="molecule type" value="Genomic_DNA"/>
</dbReference>
<dbReference type="CDD" id="cd00024">
    <property type="entry name" value="CD_CSD"/>
    <property type="match status" value="1"/>
</dbReference>
<dbReference type="PROSITE" id="PS50088">
    <property type="entry name" value="ANK_REPEAT"/>
    <property type="match status" value="2"/>
</dbReference>
<dbReference type="InterPro" id="IPR023780">
    <property type="entry name" value="Chromo_domain"/>
</dbReference>
<evidence type="ECO:0000313" key="4">
    <source>
        <dbReference type="EMBL" id="CAL1546913.1"/>
    </source>
</evidence>
<feature type="region of interest" description="Disordered" evidence="2">
    <location>
        <begin position="805"/>
        <end position="858"/>
    </location>
</feature>
<feature type="compositionally biased region" description="Polar residues" evidence="2">
    <location>
        <begin position="809"/>
        <end position="822"/>
    </location>
</feature>
<feature type="compositionally biased region" description="Basic and acidic residues" evidence="2">
    <location>
        <begin position="121"/>
        <end position="138"/>
    </location>
</feature>
<feature type="domain" description="Chromo" evidence="3">
    <location>
        <begin position="66"/>
        <end position="129"/>
    </location>
</feature>
<dbReference type="PANTHER" id="PTHR24118:SF99">
    <property type="entry name" value="POTE ANKYRIN DOMAIN FAMILY MEMBER 3C-RELATED"/>
    <property type="match status" value="1"/>
</dbReference>
<reference evidence="4 5" key="1">
    <citation type="submission" date="2024-04" db="EMBL/GenBank/DDBJ databases">
        <authorList>
            <consortium name="Genoscope - CEA"/>
            <person name="William W."/>
        </authorList>
    </citation>
    <scope>NUCLEOTIDE SEQUENCE [LARGE SCALE GENOMIC DNA]</scope>
</reference>
<feature type="region of interest" description="Disordered" evidence="2">
    <location>
        <begin position="121"/>
        <end position="170"/>
    </location>
</feature>
<dbReference type="SMART" id="SM00248">
    <property type="entry name" value="ANK"/>
    <property type="match status" value="3"/>
</dbReference>
<dbReference type="AlphaFoldDB" id="A0AAV2IIK3"/>
<dbReference type="Gene3D" id="2.40.50.40">
    <property type="match status" value="1"/>
</dbReference>
<feature type="repeat" description="ANK" evidence="1">
    <location>
        <begin position="927"/>
        <end position="959"/>
    </location>
</feature>